<evidence type="ECO:0000256" key="9">
    <source>
        <dbReference type="ARBA" id="ARBA00023004"/>
    </source>
</evidence>
<dbReference type="PRINTS" id="PR00463">
    <property type="entry name" value="EP450I"/>
</dbReference>
<keyword evidence="9 12" id="KW-0408">Iron</keyword>
<keyword evidence="5 12" id="KW-0479">Metal-binding</keyword>
<keyword evidence="8 13" id="KW-0560">Oxidoreductase</keyword>
<comment type="cofactor">
    <cofactor evidence="1 12">
        <name>heme</name>
        <dbReference type="ChEBI" id="CHEBI:30413"/>
    </cofactor>
</comment>
<evidence type="ECO:0000256" key="5">
    <source>
        <dbReference type="ARBA" id="ARBA00022723"/>
    </source>
</evidence>
<dbReference type="GO" id="GO:0004497">
    <property type="term" value="F:monooxygenase activity"/>
    <property type="evidence" value="ECO:0007669"/>
    <property type="project" value="UniProtKB-KW"/>
</dbReference>
<dbReference type="Pfam" id="PF00067">
    <property type="entry name" value="p450"/>
    <property type="match status" value="1"/>
</dbReference>
<reference evidence="14" key="1">
    <citation type="submission" date="2022-07" db="EMBL/GenBank/DDBJ databases">
        <title>Decoding the molecular mechanism underlying the furano- and pyranocoumarins biosynthesis.</title>
        <authorList>
            <person name="Zhao Y."/>
        </authorList>
    </citation>
    <scope>NUCLEOTIDE SEQUENCE</scope>
</reference>
<evidence type="ECO:0000256" key="7">
    <source>
        <dbReference type="ARBA" id="ARBA00022848"/>
    </source>
</evidence>
<keyword evidence="11" id="KW-0472">Membrane</keyword>
<dbReference type="PROSITE" id="PS00086">
    <property type="entry name" value="CYTOCHROME_P450"/>
    <property type="match status" value="1"/>
</dbReference>
<organism evidence="14">
    <name type="scientific">Angelica decursiva</name>
    <dbReference type="NCBI Taxonomy" id="52491"/>
    <lineage>
        <taxon>Eukaryota</taxon>
        <taxon>Viridiplantae</taxon>
        <taxon>Streptophyta</taxon>
        <taxon>Embryophyta</taxon>
        <taxon>Tracheophyta</taxon>
        <taxon>Spermatophyta</taxon>
        <taxon>Magnoliopsida</taxon>
        <taxon>eudicotyledons</taxon>
        <taxon>Gunneridae</taxon>
        <taxon>Pentapetalae</taxon>
        <taxon>asterids</taxon>
        <taxon>campanulids</taxon>
        <taxon>Apiales</taxon>
        <taxon>Apiaceae</taxon>
        <taxon>Apioideae</taxon>
        <taxon>apioid superclade</taxon>
        <taxon>Selineae</taxon>
        <taxon>Angelica</taxon>
    </lineage>
</organism>
<dbReference type="EMBL" id="ON934694">
    <property type="protein sequence ID" value="WIL06383.1"/>
    <property type="molecule type" value="mRNA"/>
</dbReference>
<evidence type="ECO:0000313" key="14">
    <source>
        <dbReference type="EMBL" id="WIL06383.1"/>
    </source>
</evidence>
<dbReference type="InterPro" id="IPR036396">
    <property type="entry name" value="Cyt_P450_sf"/>
</dbReference>
<dbReference type="CDD" id="cd11072">
    <property type="entry name" value="CYP71-like"/>
    <property type="match status" value="1"/>
</dbReference>
<comment type="similarity">
    <text evidence="3 13">Belongs to the cytochrome P450 family.</text>
</comment>
<keyword evidence="6" id="KW-0256">Endoplasmic reticulum</keyword>
<dbReference type="AlphaFoldDB" id="A0AAT9UTD8"/>
<dbReference type="InterPro" id="IPR001128">
    <property type="entry name" value="Cyt_P450"/>
</dbReference>
<dbReference type="PANTHER" id="PTHR47943:SF9">
    <property type="entry name" value="CYTOCHROME P450"/>
    <property type="match status" value="1"/>
</dbReference>
<evidence type="ECO:0000256" key="1">
    <source>
        <dbReference type="ARBA" id="ARBA00001971"/>
    </source>
</evidence>
<dbReference type="GO" id="GO:0016705">
    <property type="term" value="F:oxidoreductase activity, acting on paired donors, with incorporation or reduction of molecular oxygen"/>
    <property type="evidence" value="ECO:0007669"/>
    <property type="project" value="InterPro"/>
</dbReference>
<dbReference type="InterPro" id="IPR002401">
    <property type="entry name" value="Cyt_P450_E_grp-I"/>
</dbReference>
<dbReference type="FunFam" id="1.10.630.10:FF:000011">
    <property type="entry name" value="Cytochrome P450 83B1"/>
    <property type="match status" value="1"/>
</dbReference>
<keyword evidence="7" id="KW-0492">Microsome</keyword>
<keyword evidence="10 13" id="KW-0503">Monooxygenase</keyword>
<comment type="subcellular location">
    <subcellularLocation>
        <location evidence="2">Microsome membrane</location>
        <topology evidence="2">Single-pass membrane protein</topology>
    </subcellularLocation>
</comment>
<dbReference type="PANTHER" id="PTHR47943">
    <property type="entry name" value="CYTOCHROME P450 93A3-LIKE"/>
    <property type="match status" value="1"/>
</dbReference>
<proteinExistence type="evidence at transcript level"/>
<evidence type="ECO:0000256" key="4">
    <source>
        <dbReference type="ARBA" id="ARBA00022617"/>
    </source>
</evidence>
<evidence type="ECO:0000256" key="13">
    <source>
        <dbReference type="RuleBase" id="RU000461"/>
    </source>
</evidence>
<evidence type="ECO:0000256" key="8">
    <source>
        <dbReference type="ARBA" id="ARBA00023002"/>
    </source>
</evidence>
<dbReference type="GO" id="GO:0005506">
    <property type="term" value="F:iron ion binding"/>
    <property type="evidence" value="ECO:0007669"/>
    <property type="project" value="InterPro"/>
</dbReference>
<dbReference type="Gene3D" id="1.10.630.10">
    <property type="entry name" value="Cytochrome P450"/>
    <property type="match status" value="1"/>
</dbReference>
<evidence type="ECO:0000256" key="3">
    <source>
        <dbReference type="ARBA" id="ARBA00010617"/>
    </source>
</evidence>
<evidence type="ECO:0000256" key="11">
    <source>
        <dbReference type="ARBA" id="ARBA00023136"/>
    </source>
</evidence>
<feature type="binding site" description="axial binding residue" evidence="12">
    <location>
        <position position="445"/>
    </location>
    <ligand>
        <name>heme</name>
        <dbReference type="ChEBI" id="CHEBI:30413"/>
    </ligand>
    <ligandPart>
        <name>Fe</name>
        <dbReference type="ChEBI" id="CHEBI:18248"/>
    </ligandPart>
</feature>
<evidence type="ECO:0000256" key="12">
    <source>
        <dbReference type="PIRSR" id="PIRSR602401-1"/>
    </source>
</evidence>
<sequence>MSPIALAILLLFLVALGRFIYFCRTLASHGGHKPPPGPVGLPLIGSLHRLGKLPHRTLHKMSKQYGPIMSLRLGLIPTIVVSSPAAAELFLKTHDATCANRPTVQLAVEHFYGTKTIAFAEFGSYWRSVRKFCTLELLSPAKVESMAWLRREELGFLVESLKNAARSGQVVDFSANIAGLMEDMTIRMLLGKSKDDRFDLREVLNELTKTAGEFNVADFIPFLGALDLQGFTRRTKVTGKELDRILEIIIDDHEQEASKGCEKPSKDFVDVLLALKSNPTGTHEQLAKNIDRSNIKAIVLDIIFGSVGTAQTAIEWIMTELIRHKRVMKLVQEEIRNVMGNCEFVQESHLSKLNYLHMVVKESMRLHPVVPLLIPHESMEDIVVDGYYIPKKSRIIINGWGLGRDPKIWSENVEKFFPERFIGSDIDLRGQNFQLIPFGSGRRGCPGMHLGLANVKLVVAQLVNSFDWELPFGMSPDALNMDETLGLTSPRAQHLLVIPKIRQI</sequence>
<protein>
    <submittedName>
        <fullName evidence="14">Cytochrome P450 CYP736A</fullName>
    </submittedName>
</protein>
<dbReference type="GO" id="GO:0020037">
    <property type="term" value="F:heme binding"/>
    <property type="evidence" value="ECO:0007669"/>
    <property type="project" value="InterPro"/>
</dbReference>
<dbReference type="SUPFAM" id="SSF48264">
    <property type="entry name" value="Cytochrome P450"/>
    <property type="match status" value="1"/>
</dbReference>
<evidence type="ECO:0000256" key="10">
    <source>
        <dbReference type="ARBA" id="ARBA00023033"/>
    </source>
</evidence>
<dbReference type="InterPro" id="IPR017972">
    <property type="entry name" value="Cyt_P450_CS"/>
</dbReference>
<evidence type="ECO:0000256" key="6">
    <source>
        <dbReference type="ARBA" id="ARBA00022824"/>
    </source>
</evidence>
<keyword evidence="4 12" id="KW-0349">Heme</keyword>
<name>A0AAT9UTD8_9APIA</name>
<dbReference type="PRINTS" id="PR00385">
    <property type="entry name" value="P450"/>
</dbReference>
<evidence type="ECO:0000256" key="2">
    <source>
        <dbReference type="ARBA" id="ARBA00004111"/>
    </source>
</evidence>
<accession>A0AAT9UTD8</accession>